<dbReference type="NCBIfam" id="TIGR00231">
    <property type="entry name" value="small_GTP"/>
    <property type="match status" value="1"/>
</dbReference>
<keyword evidence="1" id="KW-0547">Nucleotide-binding</keyword>
<evidence type="ECO:0000256" key="2">
    <source>
        <dbReference type="SAM" id="MobiDB-lite"/>
    </source>
</evidence>
<dbReference type="SMART" id="SM00176">
    <property type="entry name" value="RAN"/>
    <property type="match status" value="1"/>
</dbReference>
<dbReference type="OrthoDB" id="10331944at2759"/>
<dbReference type="InterPro" id="IPR005225">
    <property type="entry name" value="Small_GTP-bd"/>
</dbReference>
<keyword evidence="4" id="KW-1185">Reference proteome</keyword>
<dbReference type="VEuPathDB" id="AmoebaDB:NAEGRDRAFT_65544"/>
<dbReference type="FunFam" id="3.40.50.300:FF:001447">
    <property type="entry name" value="Ras-related protein Rab-1B"/>
    <property type="match status" value="1"/>
</dbReference>
<dbReference type="PROSITE" id="PS51419">
    <property type="entry name" value="RAB"/>
    <property type="match status" value="1"/>
</dbReference>
<dbReference type="Gene3D" id="3.40.50.300">
    <property type="entry name" value="P-loop containing nucleotide triphosphate hydrolases"/>
    <property type="match status" value="1"/>
</dbReference>
<accession>D2V9S7</accession>
<reference evidence="3 4" key="1">
    <citation type="journal article" date="2010" name="Cell">
        <title>The genome of Naegleria gruberi illuminates early eukaryotic versatility.</title>
        <authorList>
            <person name="Fritz-Laylin L.K."/>
            <person name="Prochnik S.E."/>
            <person name="Ginger M.L."/>
            <person name="Dacks J.B."/>
            <person name="Carpenter M.L."/>
            <person name="Field M.C."/>
            <person name="Kuo A."/>
            <person name="Paredez A."/>
            <person name="Chapman J."/>
            <person name="Pham J."/>
            <person name="Shu S."/>
            <person name="Neupane R."/>
            <person name="Cipriano M."/>
            <person name="Mancuso J."/>
            <person name="Tu H."/>
            <person name="Salamov A."/>
            <person name="Lindquist E."/>
            <person name="Shapiro H."/>
            <person name="Lucas S."/>
            <person name="Grigoriev I.V."/>
            <person name="Cande W.Z."/>
            <person name="Fulton C."/>
            <person name="Rokhsar D.S."/>
            <person name="Dawson S.C."/>
        </authorList>
    </citation>
    <scope>NUCLEOTIDE SEQUENCE [LARGE SCALE GENOMIC DNA]</scope>
    <source>
        <strain evidence="3 4">NEG-M</strain>
    </source>
</reference>
<dbReference type="GeneID" id="8859600"/>
<dbReference type="STRING" id="5762.D2V9S7"/>
<organism evidence="4">
    <name type="scientific">Naegleria gruberi</name>
    <name type="common">Amoeba</name>
    <dbReference type="NCBI Taxonomy" id="5762"/>
    <lineage>
        <taxon>Eukaryota</taxon>
        <taxon>Discoba</taxon>
        <taxon>Heterolobosea</taxon>
        <taxon>Tetramitia</taxon>
        <taxon>Eutetramitia</taxon>
        <taxon>Vahlkampfiidae</taxon>
        <taxon>Naegleria</taxon>
    </lineage>
</organism>
<dbReference type="SMART" id="SM00175">
    <property type="entry name" value="RAB"/>
    <property type="match status" value="1"/>
</dbReference>
<dbReference type="InParanoid" id="D2V9S7"/>
<dbReference type="SUPFAM" id="SSF52540">
    <property type="entry name" value="P-loop containing nucleoside triphosphate hydrolases"/>
    <property type="match status" value="1"/>
</dbReference>
<dbReference type="EMBL" id="GG738858">
    <property type="protein sequence ID" value="EFC46634.1"/>
    <property type="molecule type" value="Genomic_DNA"/>
</dbReference>
<feature type="region of interest" description="Disordered" evidence="2">
    <location>
        <begin position="161"/>
        <end position="184"/>
    </location>
</feature>
<evidence type="ECO:0000313" key="4">
    <source>
        <dbReference type="Proteomes" id="UP000006671"/>
    </source>
</evidence>
<sequence length="346" mass="38707">MSRRNEQTHKVVLLGDSGVGKTCILCRYNHGKFKSQSPTIGATFSTRRLKVDGENDYISLQLWDTAGQERFKSMLPMYYRGAACAVVCFDSMRKQTAENVKNWVKDLQHHADEEILVVINCTKTDLLRETPEWRTFIKNYIRDTSRNRSTLENVVSSADRTGSLSSFSSTLTGSNAPSSNITSISEASSQLSPLSECDSQSEASFGLTGLYSDPRHPFFDMIQYAKSINAVYVETSSKENEGIDDLFYVVGKKLIDCNRRRRRQEFGYLSPTGKSRFSDDTDSFLNGDIISTTSSSYTIKTTKVEKQGNTGCCGSGSSKPTLPTQSPRREDNVIYVKSGSVDDRYR</sequence>
<feature type="region of interest" description="Disordered" evidence="2">
    <location>
        <begin position="308"/>
        <end position="346"/>
    </location>
</feature>
<protein>
    <submittedName>
        <fullName evidence="3">Rab family small GTPase</fullName>
    </submittedName>
</protein>
<dbReference type="InterPro" id="IPR027417">
    <property type="entry name" value="P-loop_NTPase"/>
</dbReference>
<dbReference type="PANTHER" id="PTHR47978">
    <property type="match status" value="1"/>
</dbReference>
<dbReference type="Pfam" id="PF00071">
    <property type="entry name" value="Ras"/>
    <property type="match status" value="1"/>
</dbReference>
<dbReference type="AlphaFoldDB" id="D2V9S7"/>
<evidence type="ECO:0000256" key="1">
    <source>
        <dbReference type="ARBA" id="ARBA00022741"/>
    </source>
</evidence>
<dbReference type="GO" id="GO:0005525">
    <property type="term" value="F:GTP binding"/>
    <property type="evidence" value="ECO:0007669"/>
    <property type="project" value="InterPro"/>
</dbReference>
<name>D2V9S7_NAEGR</name>
<dbReference type="SMART" id="SM00174">
    <property type="entry name" value="RHO"/>
    <property type="match status" value="1"/>
</dbReference>
<dbReference type="SMART" id="SM00173">
    <property type="entry name" value="RAS"/>
    <property type="match status" value="1"/>
</dbReference>
<dbReference type="KEGG" id="ngr:NAEGRDRAFT_65544"/>
<dbReference type="PRINTS" id="PR00449">
    <property type="entry name" value="RASTRNSFRMNG"/>
</dbReference>
<gene>
    <name evidence="3" type="ORF">NAEGRDRAFT_65544</name>
</gene>
<dbReference type="RefSeq" id="XP_002679378.1">
    <property type="nucleotide sequence ID" value="XM_002679332.1"/>
</dbReference>
<dbReference type="PROSITE" id="PS51420">
    <property type="entry name" value="RHO"/>
    <property type="match status" value="1"/>
</dbReference>
<feature type="compositionally biased region" description="Polar residues" evidence="2">
    <location>
        <begin position="308"/>
        <end position="326"/>
    </location>
</feature>
<evidence type="ECO:0000313" key="3">
    <source>
        <dbReference type="EMBL" id="EFC46634.1"/>
    </source>
</evidence>
<dbReference type="eggNOG" id="KOG0087">
    <property type="taxonomic scope" value="Eukaryota"/>
</dbReference>
<dbReference type="CDD" id="cd00154">
    <property type="entry name" value="Rab"/>
    <property type="match status" value="1"/>
</dbReference>
<dbReference type="GO" id="GO:0003924">
    <property type="term" value="F:GTPase activity"/>
    <property type="evidence" value="ECO:0007669"/>
    <property type="project" value="InterPro"/>
</dbReference>
<dbReference type="InterPro" id="IPR001806">
    <property type="entry name" value="Small_GTPase"/>
</dbReference>
<dbReference type="Proteomes" id="UP000006671">
    <property type="component" value="Unassembled WGS sequence"/>
</dbReference>
<proteinExistence type="predicted"/>